<protein>
    <submittedName>
        <fullName evidence="1">Uncharacterized protein</fullName>
    </submittedName>
</protein>
<organism evidence="1 2">
    <name type="scientific">Scophthalmus maximus</name>
    <name type="common">Turbot</name>
    <name type="synonym">Psetta maxima</name>
    <dbReference type="NCBI Taxonomy" id="52904"/>
    <lineage>
        <taxon>Eukaryota</taxon>
        <taxon>Metazoa</taxon>
        <taxon>Chordata</taxon>
        <taxon>Craniata</taxon>
        <taxon>Vertebrata</taxon>
        <taxon>Euteleostomi</taxon>
        <taxon>Actinopterygii</taxon>
        <taxon>Neopterygii</taxon>
        <taxon>Teleostei</taxon>
        <taxon>Neoteleostei</taxon>
        <taxon>Acanthomorphata</taxon>
        <taxon>Carangaria</taxon>
        <taxon>Pleuronectiformes</taxon>
        <taxon>Pleuronectoidei</taxon>
        <taxon>Scophthalmidae</taxon>
        <taxon>Scophthalmus</taxon>
    </lineage>
</organism>
<evidence type="ECO:0000313" key="1">
    <source>
        <dbReference type="EMBL" id="KAF0023307.1"/>
    </source>
</evidence>
<sequence length="129" mass="14618">MEWRAKRAEEERKHPINTVTQTRRITTESQQQVNQKHVEMGSGLGEYDAGRIEMGHRIALKEQACENVTGCSRCSPSPPLAQLEMEGSNITLKSIKHLHQCVHCLCVSCISEKLKIKLPASEMQRHGRQ</sequence>
<gene>
    <name evidence="1" type="ORF">F2P81_023937</name>
</gene>
<dbReference type="EMBL" id="VEVO01000022">
    <property type="protein sequence ID" value="KAF0023307.1"/>
    <property type="molecule type" value="Genomic_DNA"/>
</dbReference>
<dbReference type="Proteomes" id="UP000438429">
    <property type="component" value="Unassembled WGS sequence"/>
</dbReference>
<reference evidence="1 2" key="1">
    <citation type="submission" date="2019-06" db="EMBL/GenBank/DDBJ databases">
        <title>Draft genomes of female and male turbot (Scophthalmus maximus).</title>
        <authorList>
            <person name="Xu H."/>
            <person name="Xu X.-W."/>
            <person name="Shao C."/>
            <person name="Chen S."/>
        </authorList>
    </citation>
    <scope>NUCLEOTIDE SEQUENCE [LARGE SCALE GENOMIC DNA]</scope>
    <source>
        <strain evidence="1">Ysfricsl-2016a</strain>
        <tissue evidence="1">Blood</tissue>
    </source>
</reference>
<accession>A0A6A4RSN4</accession>
<name>A0A6A4RSN4_SCOMX</name>
<comment type="caution">
    <text evidence="1">The sequence shown here is derived from an EMBL/GenBank/DDBJ whole genome shotgun (WGS) entry which is preliminary data.</text>
</comment>
<proteinExistence type="predicted"/>
<evidence type="ECO:0000313" key="2">
    <source>
        <dbReference type="Proteomes" id="UP000438429"/>
    </source>
</evidence>
<dbReference type="AlphaFoldDB" id="A0A6A4RSN4"/>